<dbReference type="InterPro" id="IPR029063">
    <property type="entry name" value="SAM-dependent_MTases_sf"/>
</dbReference>
<dbReference type="InterPro" id="IPR016584">
    <property type="entry name" value="MeTrfase_VrtF"/>
</dbReference>
<dbReference type="GO" id="GO:0008168">
    <property type="term" value="F:methyltransferase activity"/>
    <property type="evidence" value="ECO:0007669"/>
    <property type="project" value="InterPro"/>
</dbReference>
<evidence type="ECO:0000313" key="1">
    <source>
        <dbReference type="EMBL" id="ODR96963.1"/>
    </source>
</evidence>
<dbReference type="EMBL" id="LPWE01000003">
    <property type="protein sequence ID" value="ODR96963.1"/>
    <property type="molecule type" value="Genomic_DNA"/>
</dbReference>
<name>A0A1E3VTV6_9HYPH</name>
<organism evidence="1 2">
    <name type="scientific">Methyloceanibacter stevinii</name>
    <dbReference type="NCBI Taxonomy" id="1774970"/>
    <lineage>
        <taxon>Bacteria</taxon>
        <taxon>Pseudomonadati</taxon>
        <taxon>Pseudomonadota</taxon>
        <taxon>Alphaproteobacteria</taxon>
        <taxon>Hyphomicrobiales</taxon>
        <taxon>Hyphomicrobiaceae</taxon>
        <taxon>Methyloceanibacter</taxon>
    </lineage>
</organism>
<sequence length="212" mass="23376">MDAVAKAHAIYTPASLSFYDLAVHGLSNRFAWRCPTSTITDLYRRYLSANHLEAAVGTGLFLDRAGTAFDRLVLLDINTHCLRVSARRLARFEPECRVANLLEPLTLDLAPFSSVALTYVLHCLPGSMAEKLVVLDHLKPLMAQDACLFGATILGEGVRPNGPARSLFKVYNERGVFNNTEDSLAALTDGLNRRFARVEVEQRGLVALFVAR</sequence>
<gene>
    <name evidence="1" type="ORF">AUC70_13885</name>
</gene>
<proteinExistence type="predicted"/>
<keyword evidence="2" id="KW-1185">Reference proteome</keyword>
<dbReference type="SUPFAM" id="SSF53335">
    <property type="entry name" value="S-adenosyl-L-methionine-dependent methyltransferases"/>
    <property type="match status" value="1"/>
</dbReference>
<comment type="caution">
    <text evidence="1">The sequence shown here is derived from an EMBL/GenBank/DDBJ whole genome shotgun (WGS) entry which is preliminary data.</text>
</comment>
<evidence type="ECO:0008006" key="3">
    <source>
        <dbReference type="Google" id="ProtNLM"/>
    </source>
</evidence>
<dbReference type="AlphaFoldDB" id="A0A1E3VTV6"/>
<accession>A0A1E3VTV6</accession>
<dbReference type="STRING" id="1774970.AUC70_13885"/>
<dbReference type="Proteomes" id="UP000094172">
    <property type="component" value="Unassembled WGS sequence"/>
</dbReference>
<dbReference type="RefSeq" id="WP_069443424.1">
    <property type="nucleotide sequence ID" value="NZ_LPWE01000003.1"/>
</dbReference>
<evidence type="ECO:0000313" key="2">
    <source>
        <dbReference type="Proteomes" id="UP000094172"/>
    </source>
</evidence>
<reference evidence="1 2" key="1">
    <citation type="journal article" date="2016" name="Environ. Microbiol.">
        <title>New Methyloceanibacter diversity from North Sea sediments includes methanotroph containing solely the soluble methane monooxygenase.</title>
        <authorList>
            <person name="Vekeman B."/>
            <person name="Kerckhof F.M."/>
            <person name="Cremers G."/>
            <person name="de Vos P."/>
            <person name="Vandamme P."/>
            <person name="Boon N."/>
            <person name="Op den Camp H.J."/>
            <person name="Heylen K."/>
        </authorList>
    </citation>
    <scope>NUCLEOTIDE SEQUENCE [LARGE SCALE GENOMIC DNA]</scope>
    <source>
        <strain evidence="1 2">R-67176</strain>
    </source>
</reference>
<protein>
    <recommendedName>
        <fullName evidence="3">Methyltransferase type 12</fullName>
    </recommendedName>
</protein>
<dbReference type="PIRSF" id="PIRSF011491">
    <property type="entry name" value="Mtase_YbcY_prd"/>
    <property type="match status" value="1"/>
</dbReference>
<dbReference type="Gene3D" id="3.40.50.150">
    <property type="entry name" value="Vaccinia Virus protein VP39"/>
    <property type="match status" value="1"/>
</dbReference>